<accession>A0A7M2YSQ9</accession>
<protein>
    <submittedName>
        <fullName evidence="8">Ribose/xylose/arabinose/galactoside ABC-type transport system permease component</fullName>
    </submittedName>
</protein>
<dbReference type="PANTHER" id="PTHR32196">
    <property type="entry name" value="ABC TRANSPORTER PERMEASE PROTEIN YPHD-RELATED-RELATED"/>
    <property type="match status" value="1"/>
</dbReference>
<dbReference type="InterPro" id="IPR001851">
    <property type="entry name" value="ABC_transp_permease"/>
</dbReference>
<feature type="transmembrane region" description="Helical" evidence="7">
    <location>
        <begin position="28"/>
        <end position="45"/>
    </location>
</feature>
<evidence type="ECO:0000313" key="9">
    <source>
        <dbReference type="Proteomes" id="UP000254134"/>
    </source>
</evidence>
<dbReference type="Proteomes" id="UP000254134">
    <property type="component" value="Unassembled WGS sequence"/>
</dbReference>
<dbReference type="AlphaFoldDB" id="A0A7M2YSQ9"/>
<dbReference type="GO" id="GO:0005886">
    <property type="term" value="C:plasma membrane"/>
    <property type="evidence" value="ECO:0007669"/>
    <property type="project" value="UniProtKB-SubCell"/>
</dbReference>
<evidence type="ECO:0000256" key="3">
    <source>
        <dbReference type="ARBA" id="ARBA00022692"/>
    </source>
</evidence>
<feature type="transmembrane region" description="Helical" evidence="7">
    <location>
        <begin position="268"/>
        <end position="295"/>
    </location>
</feature>
<organism evidence="8 9">
    <name type="scientific">Gaiella occulta</name>
    <dbReference type="NCBI Taxonomy" id="1002870"/>
    <lineage>
        <taxon>Bacteria</taxon>
        <taxon>Bacillati</taxon>
        <taxon>Actinomycetota</taxon>
        <taxon>Thermoleophilia</taxon>
        <taxon>Gaiellales</taxon>
        <taxon>Gaiellaceae</taxon>
        <taxon>Gaiella</taxon>
    </lineage>
</organism>
<gene>
    <name evidence="8" type="ORF">Gocc_3068</name>
</gene>
<sequence>MSGGLSPDRRRQQLVDRAAGVWSASSRYAAVLVLLVSIFVFLSITQENFFTRPNIENLLTSVSILFVVSIGMTFVVLTAGIDLSVGSTLALMGILLSHLFNNAGLPAWLAVLVTLVAGALLGALVNGVLIGKVGLSFFVVTLGTLSLYQGLVNIWSDTKTTYITSPLIDWFGFGTILGIPSPIWIMVATYGIAFVVLRWTYFGRDVYAVGGNIEAARLSGINVSRTLMLVYGITGLAAALGGVIQAGRLGAASPLVGASIPLDAAAAVLLGGTSFLGGVGGVTGTAVGVLFIGTLQNGLSIAGVSSFWQQVVTGAILIAAVAIDRLQQIRSGGLRKVEEGTGRGPTPTTEPTTETP</sequence>
<evidence type="ECO:0000256" key="6">
    <source>
        <dbReference type="SAM" id="MobiDB-lite"/>
    </source>
</evidence>
<comment type="caution">
    <text evidence="8">The sequence shown here is derived from an EMBL/GenBank/DDBJ whole genome shotgun (WGS) entry which is preliminary data.</text>
</comment>
<feature type="transmembrane region" description="Helical" evidence="7">
    <location>
        <begin position="107"/>
        <end position="129"/>
    </location>
</feature>
<feature type="transmembrane region" description="Helical" evidence="7">
    <location>
        <begin position="135"/>
        <end position="155"/>
    </location>
</feature>
<feature type="transmembrane region" description="Helical" evidence="7">
    <location>
        <begin position="167"/>
        <end position="197"/>
    </location>
</feature>
<feature type="transmembrane region" description="Helical" evidence="7">
    <location>
        <begin position="228"/>
        <end position="247"/>
    </location>
</feature>
<feature type="transmembrane region" description="Helical" evidence="7">
    <location>
        <begin position="307"/>
        <end position="326"/>
    </location>
</feature>
<dbReference type="PANTHER" id="PTHR32196:SF72">
    <property type="entry name" value="RIBOSE IMPORT PERMEASE PROTEIN RBSC"/>
    <property type="match status" value="1"/>
</dbReference>
<dbReference type="OrthoDB" id="9808136at2"/>
<evidence type="ECO:0000256" key="7">
    <source>
        <dbReference type="SAM" id="Phobius"/>
    </source>
</evidence>
<dbReference type="EMBL" id="QQZY01000012">
    <property type="protein sequence ID" value="RDI73203.1"/>
    <property type="molecule type" value="Genomic_DNA"/>
</dbReference>
<dbReference type="GO" id="GO:0022857">
    <property type="term" value="F:transmembrane transporter activity"/>
    <property type="evidence" value="ECO:0007669"/>
    <property type="project" value="InterPro"/>
</dbReference>
<reference evidence="9" key="2">
    <citation type="journal article" date="2019" name="MicrobiologyOpen">
        <title>High-quality draft genome sequence of Gaiella occulta isolated from a 150 meter deep mineral water borehole and comparison with the genome sequences of other deep-branching lineages of the phylum Actinobacteria.</title>
        <authorList>
            <person name="Severino R."/>
            <person name="Froufe H.J.C."/>
            <person name="Barroso C."/>
            <person name="Albuquerque L."/>
            <person name="Lobo-da-Cunha A."/>
            <person name="da Costa M.S."/>
            <person name="Egas C."/>
        </authorList>
    </citation>
    <scope>NUCLEOTIDE SEQUENCE [LARGE SCALE GENOMIC DNA]</scope>
    <source>
        <strain evidence="9">F2-233</strain>
    </source>
</reference>
<comment type="subcellular location">
    <subcellularLocation>
        <location evidence="1">Cell membrane</location>
        <topology evidence="1">Multi-pass membrane protein</topology>
    </subcellularLocation>
</comment>
<dbReference type="Pfam" id="PF02653">
    <property type="entry name" value="BPD_transp_2"/>
    <property type="match status" value="1"/>
</dbReference>
<dbReference type="CDD" id="cd06579">
    <property type="entry name" value="TM_PBP1_transp_AraH_like"/>
    <property type="match status" value="1"/>
</dbReference>
<evidence type="ECO:0000313" key="8">
    <source>
        <dbReference type="EMBL" id="RDI73203.1"/>
    </source>
</evidence>
<proteinExistence type="predicted"/>
<reference evidence="8 9" key="1">
    <citation type="submission" date="2018-07" db="EMBL/GenBank/DDBJ databases">
        <title>High-quality-draft genome sequence of Gaiella occulta.</title>
        <authorList>
            <person name="Severino R."/>
            <person name="Froufe H.J.C."/>
            <person name="Rainey F.A."/>
            <person name="Barroso C."/>
            <person name="Albuquerque L."/>
            <person name="Lobo-Da-Cunha A."/>
            <person name="Da Costa M.S."/>
            <person name="Egas C."/>
        </authorList>
    </citation>
    <scope>NUCLEOTIDE SEQUENCE [LARGE SCALE GENOMIC DNA]</scope>
    <source>
        <strain evidence="8 9">F2-233</strain>
    </source>
</reference>
<evidence type="ECO:0000256" key="5">
    <source>
        <dbReference type="ARBA" id="ARBA00023136"/>
    </source>
</evidence>
<evidence type="ECO:0000256" key="4">
    <source>
        <dbReference type="ARBA" id="ARBA00022989"/>
    </source>
</evidence>
<feature type="compositionally biased region" description="Low complexity" evidence="6">
    <location>
        <begin position="344"/>
        <end position="356"/>
    </location>
</feature>
<feature type="region of interest" description="Disordered" evidence="6">
    <location>
        <begin position="334"/>
        <end position="356"/>
    </location>
</feature>
<keyword evidence="2" id="KW-1003">Cell membrane</keyword>
<keyword evidence="4 7" id="KW-1133">Transmembrane helix</keyword>
<keyword evidence="5 7" id="KW-0472">Membrane</keyword>
<evidence type="ECO:0000256" key="2">
    <source>
        <dbReference type="ARBA" id="ARBA00022475"/>
    </source>
</evidence>
<keyword evidence="9" id="KW-1185">Reference proteome</keyword>
<name>A0A7M2YSQ9_9ACTN</name>
<keyword evidence="3 7" id="KW-0812">Transmembrane</keyword>
<evidence type="ECO:0000256" key="1">
    <source>
        <dbReference type="ARBA" id="ARBA00004651"/>
    </source>
</evidence>
<feature type="transmembrane region" description="Helical" evidence="7">
    <location>
        <begin position="57"/>
        <end position="77"/>
    </location>
</feature>